<protein>
    <submittedName>
        <fullName evidence="1">Uncharacterized protein</fullName>
    </submittedName>
</protein>
<gene>
    <name evidence="1" type="ORF">DFH08DRAFT_1016510</name>
</gene>
<evidence type="ECO:0000313" key="1">
    <source>
        <dbReference type="EMBL" id="KAJ7364290.1"/>
    </source>
</evidence>
<accession>A0AAD7ANZ4</accession>
<organism evidence="1 2">
    <name type="scientific">Mycena albidolilacea</name>
    <dbReference type="NCBI Taxonomy" id="1033008"/>
    <lineage>
        <taxon>Eukaryota</taxon>
        <taxon>Fungi</taxon>
        <taxon>Dikarya</taxon>
        <taxon>Basidiomycota</taxon>
        <taxon>Agaricomycotina</taxon>
        <taxon>Agaricomycetes</taxon>
        <taxon>Agaricomycetidae</taxon>
        <taxon>Agaricales</taxon>
        <taxon>Marasmiineae</taxon>
        <taxon>Mycenaceae</taxon>
        <taxon>Mycena</taxon>
    </lineage>
</organism>
<dbReference type="EMBL" id="JARIHO010000003">
    <property type="protein sequence ID" value="KAJ7364290.1"/>
    <property type="molecule type" value="Genomic_DNA"/>
</dbReference>
<proteinExistence type="predicted"/>
<evidence type="ECO:0000313" key="2">
    <source>
        <dbReference type="Proteomes" id="UP001218218"/>
    </source>
</evidence>
<name>A0AAD7ANZ4_9AGAR</name>
<dbReference type="AlphaFoldDB" id="A0AAD7ANZ4"/>
<dbReference type="Proteomes" id="UP001218218">
    <property type="component" value="Unassembled WGS sequence"/>
</dbReference>
<feature type="non-terminal residue" evidence="1">
    <location>
        <position position="241"/>
    </location>
</feature>
<keyword evidence="2" id="KW-1185">Reference proteome</keyword>
<sequence>IDWESTTLTSPIKRAPTIAETYVSSVAYCRTRGPTGYPFLIVQLRHRGFWDLPVHLKVCGDDSPKKMPGLKLGGVHQSMRGLVGTWRYDVCHTISSPHFYDAPALPDLLTIAELAMERDCGRAGYPALLFSALKALFIWTVPSSGAKKKGHLSTYVVAVEAKSAVIDAFPARKQLLIEKMHSSCRYVLGSYFRKYGVRQAPHAESAMDLERALARVASLQETVTRLNTVLMANTLLTTGRG</sequence>
<comment type="caution">
    <text evidence="1">The sequence shown here is derived from an EMBL/GenBank/DDBJ whole genome shotgun (WGS) entry which is preliminary data.</text>
</comment>
<reference evidence="1" key="1">
    <citation type="submission" date="2023-03" db="EMBL/GenBank/DDBJ databases">
        <title>Massive genome expansion in bonnet fungi (Mycena s.s.) driven by repeated elements and novel gene families across ecological guilds.</title>
        <authorList>
            <consortium name="Lawrence Berkeley National Laboratory"/>
            <person name="Harder C.B."/>
            <person name="Miyauchi S."/>
            <person name="Viragh M."/>
            <person name="Kuo A."/>
            <person name="Thoen E."/>
            <person name="Andreopoulos B."/>
            <person name="Lu D."/>
            <person name="Skrede I."/>
            <person name="Drula E."/>
            <person name="Henrissat B."/>
            <person name="Morin E."/>
            <person name="Kohler A."/>
            <person name="Barry K."/>
            <person name="LaButti K."/>
            <person name="Morin E."/>
            <person name="Salamov A."/>
            <person name="Lipzen A."/>
            <person name="Mereny Z."/>
            <person name="Hegedus B."/>
            <person name="Baldrian P."/>
            <person name="Stursova M."/>
            <person name="Weitz H."/>
            <person name="Taylor A."/>
            <person name="Grigoriev I.V."/>
            <person name="Nagy L.G."/>
            <person name="Martin F."/>
            <person name="Kauserud H."/>
        </authorList>
    </citation>
    <scope>NUCLEOTIDE SEQUENCE</scope>
    <source>
        <strain evidence="1">CBHHK002</strain>
    </source>
</reference>